<dbReference type="RefSeq" id="WP_376802034.1">
    <property type="nucleotide sequence ID" value="NZ_DBNB01000034.1"/>
</dbReference>
<dbReference type="Proteomes" id="UP000192872">
    <property type="component" value="Unassembled WGS sequence"/>
</dbReference>
<evidence type="ECO:0000313" key="5">
    <source>
        <dbReference type="EMBL" id="OQW51696.1"/>
    </source>
</evidence>
<keyword evidence="2 5" id="KW-0378">Hydrolase</keyword>
<protein>
    <submittedName>
        <fullName evidence="5">Allophanate hydrolase</fullName>
    </submittedName>
</protein>
<dbReference type="PANTHER" id="PTHR43309">
    <property type="entry name" value="5-OXOPROLINASE SUBUNIT C"/>
    <property type="match status" value="1"/>
</dbReference>
<evidence type="ECO:0000256" key="3">
    <source>
        <dbReference type="ARBA" id="ARBA00022840"/>
    </source>
</evidence>
<name>A0A1W9HW65_9HYPH</name>
<dbReference type="InterPro" id="IPR003778">
    <property type="entry name" value="CT_A_B"/>
</dbReference>
<feature type="domain" description="Carboxyltransferase" evidence="4">
    <location>
        <begin position="25"/>
        <end position="301"/>
    </location>
</feature>
<comment type="caution">
    <text evidence="5">The sequence shown here is derived from an EMBL/GenBank/DDBJ whole genome shotgun (WGS) entry which is preliminary data.</text>
</comment>
<gene>
    <name evidence="5" type="ORF">A4S15_10790</name>
</gene>
<dbReference type="SUPFAM" id="SSF50891">
    <property type="entry name" value="Cyclophilin-like"/>
    <property type="match status" value="1"/>
</dbReference>
<dbReference type="EMBL" id="LWDL01000018">
    <property type="protein sequence ID" value="OQW51696.1"/>
    <property type="molecule type" value="Genomic_DNA"/>
</dbReference>
<reference evidence="5 6" key="1">
    <citation type="journal article" date="2017" name="Water Res.">
        <title>Comammox in drinking water systems.</title>
        <authorList>
            <person name="Wang Y."/>
            <person name="Ma L."/>
            <person name="Mao Y."/>
            <person name="Jiang X."/>
            <person name="Xia Y."/>
            <person name="Yu K."/>
            <person name="Li B."/>
            <person name="Zhang T."/>
        </authorList>
    </citation>
    <scope>NUCLEOTIDE SEQUENCE [LARGE SCALE GENOMIC DNA]</scope>
    <source>
        <strain evidence="5">SG_bin8</strain>
    </source>
</reference>
<evidence type="ECO:0000259" key="4">
    <source>
        <dbReference type="SMART" id="SM00797"/>
    </source>
</evidence>
<accession>A0A1W9HW65</accession>
<sequence>MSQLRVLQVGPVTSVQDFGRFGGQRYGLGTAGALDRWSLAAANALVGSRQTAPAIEIGPFACRFKVEGGAVRIALCGASRPASINGRTLAFNSTALIADGETLDIRAAQGAVFSYLAMEGGIAGEPIFGSFSVHARLGLGAPFPRALASGDVLTVGNADQSAGERRLALPAADNGPIRIVLGPQDDYFTPAAIAALQETVWRISATSDRMGYRLEGPPLAHAKGHNIVSDGITNGAIQVPGNGQPLVLLADRGTTGGYPKIAVILSCDLHRFAQIPAGGAVRFKAVSVAEAQTASRAFAAALGDLPAHVGDAHDWTISAEALLAANLAGQAVDAQTDNP</sequence>
<dbReference type="AlphaFoldDB" id="A0A1W9HW65"/>
<organism evidence="5 6">
    <name type="scientific">Candidatus Raskinella chloraquaticus</name>
    <dbReference type="NCBI Taxonomy" id="1951219"/>
    <lineage>
        <taxon>Bacteria</taxon>
        <taxon>Pseudomonadati</taxon>
        <taxon>Pseudomonadota</taxon>
        <taxon>Alphaproteobacteria</taxon>
        <taxon>Hyphomicrobiales</taxon>
        <taxon>Phreatobacteraceae</taxon>
        <taxon>Candidatus Raskinella</taxon>
    </lineage>
</organism>
<dbReference type="SMART" id="SM00797">
    <property type="entry name" value="AHS2"/>
    <property type="match status" value="1"/>
</dbReference>
<dbReference type="GO" id="GO:0005524">
    <property type="term" value="F:ATP binding"/>
    <property type="evidence" value="ECO:0007669"/>
    <property type="project" value="UniProtKB-KW"/>
</dbReference>
<dbReference type="InterPro" id="IPR052708">
    <property type="entry name" value="PxpC"/>
</dbReference>
<dbReference type="Gene3D" id="2.40.100.10">
    <property type="entry name" value="Cyclophilin-like"/>
    <property type="match status" value="1"/>
</dbReference>
<dbReference type="GO" id="GO:0016787">
    <property type="term" value="F:hydrolase activity"/>
    <property type="evidence" value="ECO:0007669"/>
    <property type="project" value="UniProtKB-KW"/>
</dbReference>
<evidence type="ECO:0000256" key="1">
    <source>
        <dbReference type="ARBA" id="ARBA00022741"/>
    </source>
</evidence>
<dbReference type="NCBIfam" id="TIGR00724">
    <property type="entry name" value="urea_amlyse_rel"/>
    <property type="match status" value="1"/>
</dbReference>
<dbReference type="Pfam" id="PF02626">
    <property type="entry name" value="CT_A_B"/>
    <property type="match status" value="1"/>
</dbReference>
<keyword evidence="1" id="KW-0547">Nucleotide-binding</keyword>
<dbReference type="InterPro" id="IPR029000">
    <property type="entry name" value="Cyclophilin-like_dom_sf"/>
</dbReference>
<dbReference type="STRING" id="1827387.A4S15_10790"/>
<keyword evidence="3" id="KW-0067">ATP-binding</keyword>
<evidence type="ECO:0000256" key="2">
    <source>
        <dbReference type="ARBA" id="ARBA00022801"/>
    </source>
</evidence>
<proteinExistence type="predicted"/>
<evidence type="ECO:0000313" key="6">
    <source>
        <dbReference type="Proteomes" id="UP000192872"/>
    </source>
</evidence>
<dbReference type="PANTHER" id="PTHR43309:SF5">
    <property type="entry name" value="5-OXOPROLINASE SUBUNIT C"/>
    <property type="match status" value="1"/>
</dbReference>